<evidence type="ECO:0000313" key="3">
    <source>
        <dbReference type="Proteomes" id="UP000192360"/>
    </source>
</evidence>
<gene>
    <name evidence="2" type="ORF">SAMN05660703_2121</name>
</gene>
<evidence type="ECO:0000256" key="1">
    <source>
        <dbReference type="SAM" id="SignalP"/>
    </source>
</evidence>
<evidence type="ECO:0000313" key="2">
    <source>
        <dbReference type="EMBL" id="SMC62648.1"/>
    </source>
</evidence>
<protein>
    <recommendedName>
        <fullName evidence="4">DUF2911 domain-containing protein</fullName>
    </recommendedName>
</protein>
<dbReference type="EMBL" id="FWXO01000003">
    <property type="protein sequence ID" value="SMC62648.1"/>
    <property type="molecule type" value="Genomic_DNA"/>
</dbReference>
<dbReference type="Proteomes" id="UP000192360">
    <property type="component" value="Unassembled WGS sequence"/>
</dbReference>
<dbReference type="InterPro" id="IPR021314">
    <property type="entry name" value="DUF2911"/>
</dbReference>
<accession>A0A1W2AR19</accession>
<reference evidence="2 3" key="1">
    <citation type="submission" date="2017-04" db="EMBL/GenBank/DDBJ databases">
        <authorList>
            <person name="Afonso C.L."/>
            <person name="Miller P.J."/>
            <person name="Scott M.A."/>
            <person name="Spackman E."/>
            <person name="Goraichik I."/>
            <person name="Dimitrov K.M."/>
            <person name="Suarez D.L."/>
            <person name="Swayne D.E."/>
        </authorList>
    </citation>
    <scope>NUCLEOTIDE SEQUENCE [LARGE SCALE GENOMIC DNA]</scope>
    <source>
        <strain evidence="2 3">DSM 21164</strain>
    </source>
</reference>
<dbReference type="Pfam" id="PF11138">
    <property type="entry name" value="DUF2911"/>
    <property type="match status" value="1"/>
</dbReference>
<keyword evidence="1" id="KW-0732">Signal</keyword>
<dbReference type="RefSeq" id="WP_084061671.1">
    <property type="nucleotide sequence ID" value="NZ_FWXO01000003.1"/>
</dbReference>
<feature type="signal peptide" evidence="1">
    <location>
        <begin position="1"/>
        <end position="22"/>
    </location>
</feature>
<dbReference type="OrthoDB" id="187854at2"/>
<dbReference type="STRING" id="504486.SAMN05660703_2121"/>
<name>A0A1W2AR19_9FLAO</name>
<evidence type="ECO:0008006" key="4">
    <source>
        <dbReference type="Google" id="ProtNLM"/>
    </source>
</evidence>
<feature type="chain" id="PRO_5012145017" description="DUF2911 domain-containing protein" evidence="1">
    <location>
        <begin position="23"/>
        <end position="181"/>
    </location>
</feature>
<keyword evidence="3" id="KW-1185">Reference proteome</keyword>
<sequence length="181" mass="19606">MKKFLSLSTLIVCLVFASTATAQKFSGLDKSPMDVAAFPTSYKVADKLVKVTYSRPQLKGRTIAELAPAGSVWRTGANEAVEITFYKDVDFGGKEVKAGTYSLFTIPGAKEWTFILNSKLNQWGSYTYDESADIVRVMGSVSAGSESLDAFSMTFNDKDKGADLVLGWGKTRVSVPVSGKE</sequence>
<dbReference type="AlphaFoldDB" id="A0A1W2AR19"/>
<proteinExistence type="predicted"/>
<organism evidence="2 3">
    <name type="scientific">Cellulophaga tyrosinoxydans</name>
    <dbReference type="NCBI Taxonomy" id="504486"/>
    <lineage>
        <taxon>Bacteria</taxon>
        <taxon>Pseudomonadati</taxon>
        <taxon>Bacteroidota</taxon>
        <taxon>Flavobacteriia</taxon>
        <taxon>Flavobacteriales</taxon>
        <taxon>Flavobacteriaceae</taxon>
        <taxon>Cellulophaga</taxon>
    </lineage>
</organism>